<name>A0A975BM13_9BACT</name>
<organism evidence="1 2">
    <name type="scientific">Desulfonema magnum</name>
    <dbReference type="NCBI Taxonomy" id="45655"/>
    <lineage>
        <taxon>Bacteria</taxon>
        <taxon>Pseudomonadati</taxon>
        <taxon>Thermodesulfobacteriota</taxon>
        <taxon>Desulfobacteria</taxon>
        <taxon>Desulfobacterales</taxon>
        <taxon>Desulfococcaceae</taxon>
        <taxon>Desulfonema</taxon>
    </lineage>
</organism>
<gene>
    <name evidence="1" type="ORF">dnm_042140</name>
</gene>
<keyword evidence="2" id="KW-1185">Reference proteome</keyword>
<evidence type="ECO:0000313" key="1">
    <source>
        <dbReference type="EMBL" id="QTA88174.1"/>
    </source>
</evidence>
<evidence type="ECO:0000313" key="2">
    <source>
        <dbReference type="Proteomes" id="UP000663722"/>
    </source>
</evidence>
<dbReference type="Proteomes" id="UP000663722">
    <property type="component" value="Chromosome"/>
</dbReference>
<dbReference type="AlphaFoldDB" id="A0A975BM13"/>
<dbReference type="KEGG" id="dmm:dnm_042140"/>
<protein>
    <submittedName>
        <fullName evidence="1">Uncharacterized protein</fullName>
    </submittedName>
</protein>
<proteinExistence type="predicted"/>
<accession>A0A975BM13</accession>
<sequence>MQFGTPNNMSDRHNCWIKNDFLKSYFFVIMKLDDQVF</sequence>
<reference evidence="1" key="1">
    <citation type="journal article" date="2021" name="Microb. Physiol.">
        <title>Proteogenomic Insights into the Physiology of Marine, Sulfate-Reducing, Filamentous Desulfonema limicola and Desulfonema magnum.</title>
        <authorList>
            <person name="Schnaars V."/>
            <person name="Wohlbrand L."/>
            <person name="Scheve S."/>
            <person name="Hinrichs C."/>
            <person name="Reinhardt R."/>
            <person name="Rabus R."/>
        </authorList>
    </citation>
    <scope>NUCLEOTIDE SEQUENCE</scope>
    <source>
        <strain evidence="1">4be13</strain>
    </source>
</reference>
<dbReference type="EMBL" id="CP061800">
    <property type="protein sequence ID" value="QTA88174.1"/>
    <property type="molecule type" value="Genomic_DNA"/>
</dbReference>